<protein>
    <recommendedName>
        <fullName evidence="6">LPS-assembly lipoprotein LptE</fullName>
    </recommendedName>
</protein>
<keyword evidence="3" id="KW-0564">Palmitate</keyword>
<dbReference type="GO" id="GO:0009279">
    <property type="term" value="C:cell outer membrane"/>
    <property type="evidence" value="ECO:0007669"/>
    <property type="project" value="UniProtKB-UniRule"/>
</dbReference>
<comment type="subunit">
    <text evidence="6">Component of the lipopolysaccharide transport and assembly complex. Interacts with LptD.</text>
</comment>
<evidence type="ECO:0000256" key="3">
    <source>
        <dbReference type="ARBA" id="ARBA00023139"/>
    </source>
</evidence>
<dbReference type="Pfam" id="PF04390">
    <property type="entry name" value="LptE"/>
    <property type="match status" value="1"/>
</dbReference>
<evidence type="ECO:0000256" key="1">
    <source>
        <dbReference type="ARBA" id="ARBA00022729"/>
    </source>
</evidence>
<evidence type="ECO:0000313" key="7">
    <source>
        <dbReference type="EMBL" id="GFE83158.1"/>
    </source>
</evidence>
<comment type="function">
    <text evidence="6">Together with LptD, is involved in the assembly of lipopolysaccharide (LPS) at the surface of the outer membrane. Required for the proper assembly of LptD. Binds LPS and may serve as the LPS recognition site at the outer membrane.</text>
</comment>
<comment type="similarity">
    <text evidence="6">Belongs to the LptE lipoprotein family.</text>
</comment>
<accession>A0A829YK45</accession>
<dbReference type="GO" id="GO:0001530">
    <property type="term" value="F:lipopolysaccharide binding"/>
    <property type="evidence" value="ECO:0007669"/>
    <property type="project" value="TreeGrafter"/>
</dbReference>
<dbReference type="Gene3D" id="3.30.160.150">
    <property type="entry name" value="Lipoprotein like domain"/>
    <property type="match status" value="1"/>
</dbReference>
<dbReference type="GO" id="GO:0015920">
    <property type="term" value="P:lipopolysaccharide transport"/>
    <property type="evidence" value="ECO:0007669"/>
    <property type="project" value="TreeGrafter"/>
</dbReference>
<dbReference type="PANTHER" id="PTHR38098">
    <property type="entry name" value="LPS-ASSEMBLY LIPOPROTEIN LPTE"/>
    <property type="match status" value="1"/>
</dbReference>
<keyword evidence="1" id="KW-0732">Signal</keyword>
<comment type="caution">
    <text evidence="7">The sequence shown here is derived from an EMBL/GenBank/DDBJ whole genome shotgun (WGS) entry which is preliminary data.</text>
</comment>
<name>A0A829YK45_9GAMM</name>
<keyword evidence="8" id="KW-1185">Reference proteome</keyword>
<dbReference type="RefSeq" id="WP_161814759.1">
    <property type="nucleotide sequence ID" value="NZ_BLJN01000005.1"/>
</dbReference>
<reference evidence="8" key="1">
    <citation type="submission" date="2020-01" db="EMBL/GenBank/DDBJ databases">
        <title>'Steroidobacter agaridevorans' sp. nov., agar-degrading bacteria isolated from rhizosphere soils.</title>
        <authorList>
            <person name="Ikenaga M."/>
            <person name="Kataoka M."/>
            <person name="Murouchi A."/>
            <person name="Katsuragi S."/>
            <person name="Sakai M."/>
        </authorList>
    </citation>
    <scope>NUCLEOTIDE SEQUENCE [LARGE SCALE GENOMIC DNA]</scope>
    <source>
        <strain evidence="8">YU21-B</strain>
    </source>
</reference>
<proteinExistence type="inferred from homology"/>
<sequence>MTPSASARRFRWLLLSICLASVLAGCGWRLQGTTKLSPVMATTYVDTHDRYTDFNRALRESLEASGARLTNNENEATAVVKIIKDESGQRVLTVSGRNTPEEYEVFYTIEYSVNGRTEELIAPEKLELTRDYSYDETAVLAKQKEQSILREALARDLAGQVVRRLAAL</sequence>
<evidence type="ECO:0000256" key="6">
    <source>
        <dbReference type="HAMAP-Rule" id="MF_01186"/>
    </source>
</evidence>
<keyword evidence="2 6" id="KW-0472">Membrane</keyword>
<dbReference type="AlphaFoldDB" id="A0A829YK45"/>
<keyword evidence="4 6" id="KW-0998">Cell outer membrane</keyword>
<dbReference type="PANTHER" id="PTHR38098:SF1">
    <property type="entry name" value="LPS-ASSEMBLY LIPOPROTEIN LPTE"/>
    <property type="match status" value="1"/>
</dbReference>
<dbReference type="EMBL" id="BLJN01000005">
    <property type="protein sequence ID" value="GFE83158.1"/>
    <property type="molecule type" value="Genomic_DNA"/>
</dbReference>
<dbReference type="InterPro" id="IPR007485">
    <property type="entry name" value="LPS_assembly_LptE"/>
</dbReference>
<evidence type="ECO:0000256" key="2">
    <source>
        <dbReference type="ARBA" id="ARBA00023136"/>
    </source>
</evidence>
<keyword evidence="5 7" id="KW-0449">Lipoprotein</keyword>
<dbReference type="GO" id="GO:0043165">
    <property type="term" value="P:Gram-negative-bacterium-type cell outer membrane assembly"/>
    <property type="evidence" value="ECO:0007669"/>
    <property type="project" value="UniProtKB-UniRule"/>
</dbReference>
<organism evidence="7 8">
    <name type="scientific">Steroidobacter agaridevorans</name>
    <dbReference type="NCBI Taxonomy" id="2695856"/>
    <lineage>
        <taxon>Bacteria</taxon>
        <taxon>Pseudomonadati</taxon>
        <taxon>Pseudomonadota</taxon>
        <taxon>Gammaproteobacteria</taxon>
        <taxon>Steroidobacterales</taxon>
        <taxon>Steroidobacteraceae</taxon>
        <taxon>Steroidobacter</taxon>
    </lineage>
</organism>
<gene>
    <name evidence="6 7" type="primary">lptE</name>
    <name evidence="7" type="ORF">GCM10011487_51580</name>
</gene>
<evidence type="ECO:0000256" key="4">
    <source>
        <dbReference type="ARBA" id="ARBA00023237"/>
    </source>
</evidence>
<evidence type="ECO:0000256" key="5">
    <source>
        <dbReference type="ARBA" id="ARBA00023288"/>
    </source>
</evidence>
<dbReference type="HAMAP" id="MF_01186">
    <property type="entry name" value="LPS_assembly_LptE"/>
    <property type="match status" value="1"/>
</dbReference>
<evidence type="ECO:0000313" key="8">
    <source>
        <dbReference type="Proteomes" id="UP000445000"/>
    </source>
</evidence>
<dbReference type="Proteomes" id="UP000445000">
    <property type="component" value="Unassembled WGS sequence"/>
</dbReference>
<dbReference type="GO" id="GO:1990351">
    <property type="term" value="C:transporter complex"/>
    <property type="evidence" value="ECO:0007669"/>
    <property type="project" value="TreeGrafter"/>
</dbReference>